<dbReference type="HOGENOM" id="CLU_039068_8_0_9"/>
<name>F8F7M6_PAEMK</name>
<reference evidence="5 6" key="2">
    <citation type="journal article" date="2013" name="Genome Announc.">
        <title>Genome Sequence of Growth-Improving Paenibacillus mucilaginosus Strain KNP414.</title>
        <authorList>
            <person name="Lu J.J."/>
            <person name="Wang J.F."/>
            <person name="Hu X.F."/>
        </authorList>
    </citation>
    <scope>NUCLEOTIDE SEQUENCE [LARGE SCALE GENOMIC DNA]</scope>
    <source>
        <strain evidence="5 6">KNP414</strain>
    </source>
</reference>
<evidence type="ECO:0000256" key="2">
    <source>
        <dbReference type="ARBA" id="ARBA00022679"/>
    </source>
</evidence>
<dbReference type="AlphaFoldDB" id="F8F7M6"/>
<evidence type="ECO:0000256" key="3">
    <source>
        <dbReference type="ARBA" id="ARBA00022691"/>
    </source>
</evidence>
<gene>
    <name evidence="5" type="ordered locus">KNP414_00921</name>
</gene>
<dbReference type="GO" id="GO:0032259">
    <property type="term" value="P:methylation"/>
    <property type="evidence" value="ECO:0007669"/>
    <property type="project" value="UniProtKB-KW"/>
</dbReference>
<feature type="domain" description="Methyltransferase" evidence="4">
    <location>
        <begin position="38"/>
        <end position="129"/>
    </location>
</feature>
<dbReference type="Proteomes" id="UP000006620">
    <property type="component" value="Chromosome"/>
</dbReference>
<keyword evidence="2 5" id="KW-0808">Transferase</keyword>
<dbReference type="PANTHER" id="PTHR43464">
    <property type="entry name" value="METHYLTRANSFERASE"/>
    <property type="match status" value="1"/>
</dbReference>
<evidence type="ECO:0000313" key="6">
    <source>
        <dbReference type="Proteomes" id="UP000006620"/>
    </source>
</evidence>
<proteinExistence type="predicted"/>
<sequence length="240" mass="25981">MDYLDMLTRLGASSAHPGGFSATLSQLRRFPLPSGSRVLEVGCGTGRTACHLAGLGMRVTGLDIRPEMLAKAVRRAELQGVQVHFAEGSITALPFEEGSFDVVLAESVTNFASIPDALREYCRVLAPGGLLYDRELILAGPITREAYDQLAGFFGFGGLLDEEAWKEELLRAGFSAAESWDRLPFGRPPGDDLAEHPDPHQLMDQGAILDAAVWQTSLAHDELLEAHQASLAHALFLARK</sequence>
<dbReference type="SUPFAM" id="SSF53335">
    <property type="entry name" value="S-adenosyl-L-methionine-dependent methyltransferases"/>
    <property type="match status" value="1"/>
</dbReference>
<dbReference type="InterPro" id="IPR029063">
    <property type="entry name" value="SAM-dependent_MTases_sf"/>
</dbReference>
<dbReference type="PATRIC" id="fig|1036673.3.peg.824"/>
<dbReference type="CDD" id="cd02440">
    <property type="entry name" value="AdoMet_MTases"/>
    <property type="match status" value="1"/>
</dbReference>
<keyword evidence="1 5" id="KW-0489">Methyltransferase</keyword>
<organism evidence="5 6">
    <name type="scientific">Paenibacillus mucilaginosus (strain KNP414)</name>
    <dbReference type="NCBI Taxonomy" id="1036673"/>
    <lineage>
        <taxon>Bacteria</taxon>
        <taxon>Bacillati</taxon>
        <taxon>Bacillota</taxon>
        <taxon>Bacilli</taxon>
        <taxon>Bacillales</taxon>
        <taxon>Paenibacillaceae</taxon>
        <taxon>Paenibacillus</taxon>
    </lineage>
</organism>
<dbReference type="Gene3D" id="3.40.50.150">
    <property type="entry name" value="Vaccinia Virus protein VP39"/>
    <property type="match status" value="1"/>
</dbReference>
<dbReference type="InterPro" id="IPR041698">
    <property type="entry name" value="Methyltransf_25"/>
</dbReference>
<keyword evidence="3" id="KW-0949">S-adenosyl-L-methionine</keyword>
<accession>F8F7M6</accession>
<evidence type="ECO:0000256" key="1">
    <source>
        <dbReference type="ARBA" id="ARBA00022603"/>
    </source>
</evidence>
<dbReference type="EMBL" id="CP002869">
    <property type="protein sequence ID" value="AEI39511.1"/>
    <property type="molecule type" value="Genomic_DNA"/>
</dbReference>
<dbReference type="Pfam" id="PF13649">
    <property type="entry name" value="Methyltransf_25"/>
    <property type="match status" value="1"/>
</dbReference>
<dbReference type="RefSeq" id="WP_013914675.1">
    <property type="nucleotide sequence ID" value="NC_015690.1"/>
</dbReference>
<dbReference type="GO" id="GO:0008168">
    <property type="term" value="F:methyltransferase activity"/>
    <property type="evidence" value="ECO:0007669"/>
    <property type="project" value="UniProtKB-KW"/>
</dbReference>
<dbReference type="PANTHER" id="PTHR43464:SF19">
    <property type="entry name" value="UBIQUINONE BIOSYNTHESIS O-METHYLTRANSFERASE, MITOCHONDRIAL"/>
    <property type="match status" value="1"/>
</dbReference>
<evidence type="ECO:0000313" key="5">
    <source>
        <dbReference type="EMBL" id="AEI39511.1"/>
    </source>
</evidence>
<reference evidence="6" key="1">
    <citation type="submission" date="2011-06" db="EMBL/GenBank/DDBJ databases">
        <title>Complete genome sequence of Paenibacillus mucilaginosus KNP414.</title>
        <authorList>
            <person name="Wang J."/>
            <person name="Hu S."/>
            <person name="Hu X."/>
            <person name="Zhang B."/>
            <person name="Dong D."/>
            <person name="Zhang S."/>
            <person name="Zhao K."/>
            <person name="Wu D."/>
        </authorList>
    </citation>
    <scope>NUCLEOTIDE SEQUENCE [LARGE SCALE GENOMIC DNA]</scope>
    <source>
        <strain evidence="6">KNP414</strain>
    </source>
</reference>
<protein>
    <submittedName>
        <fullName evidence="5">Methyltransferase type 11</fullName>
    </submittedName>
</protein>
<dbReference type="KEGG" id="pms:KNP414_00921"/>
<evidence type="ECO:0000259" key="4">
    <source>
        <dbReference type="Pfam" id="PF13649"/>
    </source>
</evidence>